<evidence type="ECO:0000313" key="3">
    <source>
        <dbReference type="Proteomes" id="UP000606786"/>
    </source>
</evidence>
<evidence type="ECO:0000256" key="1">
    <source>
        <dbReference type="SAM" id="MobiDB-lite"/>
    </source>
</evidence>
<name>A0A811UZH4_CERCA</name>
<dbReference type="Proteomes" id="UP000606786">
    <property type="component" value="Unassembled WGS sequence"/>
</dbReference>
<sequence>MLKLETATEITQVISERQQPKFQHTNRHKPDSHSPPSPGSVTRNFTKPIGPIWLSFSRPIFTIYKLFWRYIANKKQEANMNNWNRQSIATEAEIPLLKSNHAAGSPAELFKALEHIYTT</sequence>
<reference evidence="2" key="1">
    <citation type="submission" date="2020-11" db="EMBL/GenBank/DDBJ databases">
        <authorList>
            <person name="Whitehead M."/>
        </authorList>
    </citation>
    <scope>NUCLEOTIDE SEQUENCE</scope>
    <source>
        <strain evidence="2">EGII</strain>
    </source>
</reference>
<evidence type="ECO:0000313" key="2">
    <source>
        <dbReference type="EMBL" id="CAD7004250.1"/>
    </source>
</evidence>
<feature type="region of interest" description="Disordered" evidence="1">
    <location>
        <begin position="1"/>
        <end position="43"/>
    </location>
</feature>
<proteinExistence type="predicted"/>
<dbReference type="EMBL" id="CAJHJT010000034">
    <property type="protein sequence ID" value="CAD7004250.1"/>
    <property type="molecule type" value="Genomic_DNA"/>
</dbReference>
<protein>
    <submittedName>
        <fullName evidence="2">(Mediterranean fruit fly) hypothetical protein</fullName>
    </submittedName>
</protein>
<comment type="caution">
    <text evidence="2">The sequence shown here is derived from an EMBL/GenBank/DDBJ whole genome shotgun (WGS) entry which is preliminary data.</text>
</comment>
<organism evidence="2 3">
    <name type="scientific">Ceratitis capitata</name>
    <name type="common">Mediterranean fruit fly</name>
    <name type="synonym">Tephritis capitata</name>
    <dbReference type="NCBI Taxonomy" id="7213"/>
    <lineage>
        <taxon>Eukaryota</taxon>
        <taxon>Metazoa</taxon>
        <taxon>Ecdysozoa</taxon>
        <taxon>Arthropoda</taxon>
        <taxon>Hexapoda</taxon>
        <taxon>Insecta</taxon>
        <taxon>Pterygota</taxon>
        <taxon>Neoptera</taxon>
        <taxon>Endopterygota</taxon>
        <taxon>Diptera</taxon>
        <taxon>Brachycera</taxon>
        <taxon>Muscomorpha</taxon>
        <taxon>Tephritoidea</taxon>
        <taxon>Tephritidae</taxon>
        <taxon>Ceratitis</taxon>
        <taxon>Ceratitis</taxon>
    </lineage>
</organism>
<dbReference type="AlphaFoldDB" id="A0A811UZH4"/>
<gene>
    <name evidence="2" type="ORF">CCAP1982_LOCUS12670</name>
</gene>
<accession>A0A811UZH4</accession>
<keyword evidence="3" id="KW-1185">Reference proteome</keyword>
<feature type="compositionally biased region" description="Polar residues" evidence="1">
    <location>
        <begin position="8"/>
        <end position="23"/>
    </location>
</feature>